<organism evidence="2 3">
    <name type="scientific">candidate division KSB3 bacterium</name>
    <dbReference type="NCBI Taxonomy" id="2044937"/>
    <lineage>
        <taxon>Bacteria</taxon>
        <taxon>candidate division KSB3</taxon>
    </lineage>
</organism>
<reference evidence="2" key="1">
    <citation type="submission" date="2019-11" db="EMBL/GenBank/DDBJ databases">
        <title>Microbial mats filling the niche in hypersaline microbial mats.</title>
        <authorList>
            <person name="Wong H.L."/>
            <person name="Macleod F.I."/>
            <person name="White R.A. III"/>
            <person name="Burns B.P."/>
        </authorList>
    </citation>
    <scope>NUCLEOTIDE SEQUENCE</scope>
    <source>
        <strain evidence="2">Rbin_158</strain>
    </source>
</reference>
<sequence>MTSRLRYLRYVAVYAVVVLGIMGLLAGCGDDGDDDNGPTDPGSGTTYTVTVPGNAAWTDTTIAVTVGQVVSVLADGTVTYDEEGNTCGPAGADWTDTQDQQDPLWESPHAGLIGKIGEAGTPFFLGAEATFTVDTDGVLLLGINDFWFQANTGEFTVTVQVTDAA</sequence>
<dbReference type="PROSITE" id="PS51257">
    <property type="entry name" value="PROKAR_LIPOPROTEIN"/>
    <property type="match status" value="1"/>
</dbReference>
<evidence type="ECO:0000256" key="1">
    <source>
        <dbReference type="SAM" id="Phobius"/>
    </source>
</evidence>
<dbReference type="EMBL" id="WJJP01000665">
    <property type="protein sequence ID" value="MBD3326955.1"/>
    <property type="molecule type" value="Genomic_DNA"/>
</dbReference>
<comment type="caution">
    <text evidence="2">The sequence shown here is derived from an EMBL/GenBank/DDBJ whole genome shotgun (WGS) entry which is preliminary data.</text>
</comment>
<name>A0A9D5Q7J6_9BACT</name>
<keyword evidence="1" id="KW-1133">Transmembrane helix</keyword>
<keyword evidence="1" id="KW-0812">Transmembrane</keyword>
<dbReference type="Gene3D" id="2.60.120.430">
    <property type="entry name" value="Galactose-binding lectin"/>
    <property type="match status" value="1"/>
</dbReference>
<protein>
    <submittedName>
        <fullName evidence="2">Uncharacterized protein</fullName>
    </submittedName>
</protein>
<evidence type="ECO:0000313" key="2">
    <source>
        <dbReference type="EMBL" id="MBD3326955.1"/>
    </source>
</evidence>
<dbReference type="Proteomes" id="UP000649604">
    <property type="component" value="Unassembled WGS sequence"/>
</dbReference>
<gene>
    <name evidence="2" type="ORF">GF339_20385</name>
</gene>
<keyword evidence="1" id="KW-0472">Membrane</keyword>
<feature type="transmembrane region" description="Helical" evidence="1">
    <location>
        <begin position="7"/>
        <end position="26"/>
    </location>
</feature>
<proteinExistence type="predicted"/>
<evidence type="ECO:0000313" key="3">
    <source>
        <dbReference type="Proteomes" id="UP000649604"/>
    </source>
</evidence>
<dbReference type="AlphaFoldDB" id="A0A9D5Q7J6"/>
<accession>A0A9D5Q7J6</accession>